<evidence type="ECO:0000259" key="7">
    <source>
        <dbReference type="PROSITE" id="PS50887"/>
    </source>
</evidence>
<dbReference type="PROSITE" id="PS50839">
    <property type="entry name" value="CHASE"/>
    <property type="match status" value="1"/>
</dbReference>
<dbReference type="GO" id="GO:0007165">
    <property type="term" value="P:signal transduction"/>
    <property type="evidence" value="ECO:0007669"/>
    <property type="project" value="UniProtKB-ARBA"/>
</dbReference>
<dbReference type="InterPro" id="IPR006189">
    <property type="entry name" value="CHASE_dom"/>
</dbReference>
<evidence type="ECO:0000256" key="3">
    <source>
        <dbReference type="ARBA" id="ARBA00022989"/>
    </source>
</evidence>
<evidence type="ECO:0000256" key="2">
    <source>
        <dbReference type="ARBA" id="ARBA00022692"/>
    </source>
</evidence>
<dbReference type="GO" id="GO:0016020">
    <property type="term" value="C:membrane"/>
    <property type="evidence" value="ECO:0007669"/>
    <property type="project" value="UniProtKB-SubCell"/>
</dbReference>
<dbReference type="CDD" id="cd01949">
    <property type="entry name" value="GGDEF"/>
    <property type="match status" value="1"/>
</dbReference>
<dbReference type="Proteomes" id="UP000824264">
    <property type="component" value="Unassembled WGS sequence"/>
</dbReference>
<feature type="transmembrane region" description="Helical" evidence="5">
    <location>
        <begin position="26"/>
        <end position="45"/>
    </location>
</feature>
<evidence type="ECO:0000259" key="6">
    <source>
        <dbReference type="PROSITE" id="PS50839"/>
    </source>
</evidence>
<dbReference type="InterPro" id="IPR000160">
    <property type="entry name" value="GGDEF_dom"/>
</dbReference>
<dbReference type="SMART" id="SM00267">
    <property type="entry name" value="GGDEF"/>
    <property type="match status" value="1"/>
</dbReference>
<proteinExistence type="predicted"/>
<feature type="domain" description="GGDEF" evidence="7">
    <location>
        <begin position="335"/>
        <end position="462"/>
    </location>
</feature>
<name>A0A9D1UAB6_9BACT</name>
<dbReference type="AlphaFoldDB" id="A0A9D1UAB6"/>
<feature type="domain" description="CHASE" evidence="6">
    <location>
        <begin position="123"/>
        <end position="214"/>
    </location>
</feature>
<evidence type="ECO:0000256" key="1">
    <source>
        <dbReference type="ARBA" id="ARBA00004370"/>
    </source>
</evidence>
<dbReference type="InterPro" id="IPR042240">
    <property type="entry name" value="CHASE_sf"/>
</dbReference>
<gene>
    <name evidence="8" type="ORF">H9874_09525</name>
</gene>
<sequence>MQRLIRHKEQAAAEKRLLRMEGAPRSLVYALGTLLVCLLASYLFLLRLEHDRLAQEQEKTGYIVESYATKMRYVITNAFSSAYLVAALVRQGNGAVEDFESYAAELVKMHPSTININLAPGGVVSRVFPYERNRRALGHDLFSNPARSKEAILARDSGSATLAGPFSLVQGGCGLAVRLPVFLHDDKRPDSFWGLICVTFKFPDVLEPVQLEHLVRQGYAYQLSRIHPDTGNETILLGTPEALDEAMEYRIALPNADWLLRVRPDGGWKDWGLRSFFWGVALFMSILFSCVVGLATDLASKKKRLERMSEQDMLTGLPNRRALFRELEEAMAAGRSFALCYMDLNKFKAINDTYGHDCGDRLLSQFAGRLRAFLPDAGSAVRLGGDEFVVILYGAADRDAARRRCEAMVRQAMERPYRLDGRDIMVMASMGLAFYPSDAASVSELLRKADLDMYGNKRRGAA</sequence>
<reference evidence="8" key="2">
    <citation type="submission" date="2021-04" db="EMBL/GenBank/DDBJ databases">
        <authorList>
            <person name="Gilroy R."/>
        </authorList>
    </citation>
    <scope>NUCLEOTIDE SEQUENCE</scope>
    <source>
        <strain evidence="8">ChiSxjej5B17-1746</strain>
    </source>
</reference>
<organism evidence="8 9">
    <name type="scientific">Candidatus Bilophila faecipullorum</name>
    <dbReference type="NCBI Taxonomy" id="2838482"/>
    <lineage>
        <taxon>Bacteria</taxon>
        <taxon>Pseudomonadati</taxon>
        <taxon>Thermodesulfobacteriota</taxon>
        <taxon>Desulfovibrionia</taxon>
        <taxon>Desulfovibrionales</taxon>
        <taxon>Desulfovibrionaceae</taxon>
        <taxon>Bilophila</taxon>
    </lineage>
</organism>
<feature type="transmembrane region" description="Helical" evidence="5">
    <location>
        <begin position="276"/>
        <end position="299"/>
    </location>
</feature>
<dbReference type="PANTHER" id="PTHR46663:SF2">
    <property type="entry name" value="GGDEF DOMAIN-CONTAINING PROTEIN"/>
    <property type="match status" value="1"/>
</dbReference>
<dbReference type="Pfam" id="PF00990">
    <property type="entry name" value="GGDEF"/>
    <property type="match status" value="1"/>
</dbReference>
<dbReference type="InterPro" id="IPR043128">
    <property type="entry name" value="Rev_trsase/Diguanyl_cyclase"/>
</dbReference>
<keyword evidence="4 5" id="KW-0472">Membrane</keyword>
<keyword evidence="2 5" id="KW-0812">Transmembrane</keyword>
<comment type="caution">
    <text evidence="8">The sequence shown here is derived from an EMBL/GenBank/DDBJ whole genome shotgun (WGS) entry which is preliminary data.</text>
</comment>
<dbReference type="Gene3D" id="3.30.450.350">
    <property type="entry name" value="CHASE domain"/>
    <property type="match status" value="1"/>
</dbReference>
<comment type="subcellular location">
    <subcellularLocation>
        <location evidence="1">Membrane</location>
    </subcellularLocation>
</comment>
<dbReference type="SMART" id="SM01079">
    <property type="entry name" value="CHASE"/>
    <property type="match status" value="1"/>
</dbReference>
<dbReference type="EMBL" id="DXGI01000360">
    <property type="protein sequence ID" value="HIW79366.1"/>
    <property type="molecule type" value="Genomic_DNA"/>
</dbReference>
<dbReference type="PROSITE" id="PS50887">
    <property type="entry name" value="GGDEF"/>
    <property type="match status" value="1"/>
</dbReference>
<dbReference type="NCBIfam" id="TIGR00254">
    <property type="entry name" value="GGDEF"/>
    <property type="match status" value="1"/>
</dbReference>
<dbReference type="InterPro" id="IPR029787">
    <property type="entry name" value="Nucleotide_cyclase"/>
</dbReference>
<accession>A0A9D1UAB6</accession>
<reference evidence="8" key="1">
    <citation type="journal article" date="2021" name="PeerJ">
        <title>Extensive microbial diversity within the chicken gut microbiome revealed by metagenomics and culture.</title>
        <authorList>
            <person name="Gilroy R."/>
            <person name="Ravi A."/>
            <person name="Getino M."/>
            <person name="Pursley I."/>
            <person name="Horton D.L."/>
            <person name="Alikhan N.F."/>
            <person name="Baker D."/>
            <person name="Gharbi K."/>
            <person name="Hall N."/>
            <person name="Watson M."/>
            <person name="Adriaenssens E.M."/>
            <person name="Foster-Nyarko E."/>
            <person name="Jarju S."/>
            <person name="Secka A."/>
            <person name="Antonio M."/>
            <person name="Oren A."/>
            <person name="Chaudhuri R.R."/>
            <person name="La Ragione R."/>
            <person name="Hildebrand F."/>
            <person name="Pallen M.J."/>
        </authorList>
    </citation>
    <scope>NUCLEOTIDE SEQUENCE</scope>
    <source>
        <strain evidence="8">ChiSxjej5B17-1746</strain>
    </source>
</reference>
<dbReference type="GO" id="GO:0003824">
    <property type="term" value="F:catalytic activity"/>
    <property type="evidence" value="ECO:0007669"/>
    <property type="project" value="UniProtKB-ARBA"/>
</dbReference>
<dbReference type="SUPFAM" id="SSF55073">
    <property type="entry name" value="Nucleotide cyclase"/>
    <property type="match status" value="1"/>
</dbReference>
<keyword evidence="3 5" id="KW-1133">Transmembrane helix</keyword>
<dbReference type="Gene3D" id="3.30.70.270">
    <property type="match status" value="1"/>
</dbReference>
<evidence type="ECO:0000313" key="9">
    <source>
        <dbReference type="Proteomes" id="UP000824264"/>
    </source>
</evidence>
<evidence type="ECO:0000313" key="8">
    <source>
        <dbReference type="EMBL" id="HIW79366.1"/>
    </source>
</evidence>
<evidence type="ECO:0000256" key="4">
    <source>
        <dbReference type="ARBA" id="ARBA00023136"/>
    </source>
</evidence>
<evidence type="ECO:0000256" key="5">
    <source>
        <dbReference type="SAM" id="Phobius"/>
    </source>
</evidence>
<dbReference type="InterPro" id="IPR052163">
    <property type="entry name" value="DGC-Regulatory_Protein"/>
</dbReference>
<dbReference type="PANTHER" id="PTHR46663">
    <property type="entry name" value="DIGUANYLATE CYCLASE DGCT-RELATED"/>
    <property type="match status" value="1"/>
</dbReference>
<dbReference type="Pfam" id="PF03924">
    <property type="entry name" value="CHASE"/>
    <property type="match status" value="1"/>
</dbReference>
<protein>
    <submittedName>
        <fullName evidence="8">Sensor domain-containing diguanylate cyclase</fullName>
    </submittedName>
</protein>